<feature type="binding site" evidence="14">
    <location>
        <position position="229"/>
    </location>
    <ligand>
        <name>ATP</name>
        <dbReference type="ChEBI" id="CHEBI:30616"/>
    </ligand>
</feature>
<comment type="catalytic activity">
    <reaction evidence="12 13">
        <text>L-threonine + hydrogencarbonate + ATP = L-threonylcarbamoyladenylate + diphosphate + H2O</text>
        <dbReference type="Rhea" id="RHEA:36407"/>
        <dbReference type="ChEBI" id="CHEBI:15377"/>
        <dbReference type="ChEBI" id="CHEBI:17544"/>
        <dbReference type="ChEBI" id="CHEBI:30616"/>
        <dbReference type="ChEBI" id="CHEBI:33019"/>
        <dbReference type="ChEBI" id="CHEBI:57926"/>
        <dbReference type="ChEBI" id="CHEBI:73682"/>
        <dbReference type="EC" id="2.7.7.87"/>
    </reaction>
</comment>
<keyword evidence="17" id="KW-1185">Reference proteome</keyword>
<evidence type="ECO:0000313" key="16">
    <source>
        <dbReference type="EMBL" id="GMH58149.1"/>
    </source>
</evidence>
<keyword evidence="9 13" id="KW-0547">Nucleotide-binding</keyword>
<dbReference type="GO" id="GO:0061710">
    <property type="term" value="F:L-threonylcarbamoyladenylate synthase"/>
    <property type="evidence" value="ECO:0007669"/>
    <property type="project" value="UniProtKB-EC"/>
</dbReference>
<dbReference type="AlphaFoldDB" id="A0A9W6ZX95"/>
<dbReference type="PROSITE" id="PS51163">
    <property type="entry name" value="YRDC"/>
    <property type="match status" value="1"/>
</dbReference>
<evidence type="ECO:0000256" key="11">
    <source>
        <dbReference type="ARBA" id="ARBA00029774"/>
    </source>
</evidence>
<dbReference type="Gene3D" id="3.40.50.11030">
    <property type="entry name" value="Threonylcarbamoyl-AMP synthase, C-terminal domain"/>
    <property type="match status" value="1"/>
</dbReference>
<feature type="binding site" evidence="14">
    <location>
        <position position="277"/>
    </location>
    <ligand>
        <name>ATP</name>
        <dbReference type="ChEBI" id="CHEBI:30616"/>
    </ligand>
</feature>
<evidence type="ECO:0000256" key="9">
    <source>
        <dbReference type="ARBA" id="ARBA00022741"/>
    </source>
</evidence>
<dbReference type="GO" id="GO:0008033">
    <property type="term" value="P:tRNA processing"/>
    <property type="evidence" value="ECO:0007669"/>
    <property type="project" value="UniProtKB-KW"/>
</dbReference>
<dbReference type="EMBL" id="BRXY01000051">
    <property type="protein sequence ID" value="GMH58149.1"/>
    <property type="molecule type" value="Genomic_DNA"/>
</dbReference>
<comment type="subcellular location">
    <subcellularLocation>
        <location evidence="1 13">Cytoplasm</location>
    </subcellularLocation>
</comment>
<dbReference type="Gene3D" id="3.90.870.10">
    <property type="entry name" value="DHBP synthase"/>
    <property type="match status" value="1"/>
</dbReference>
<evidence type="ECO:0000256" key="4">
    <source>
        <dbReference type="ARBA" id="ARBA00015492"/>
    </source>
</evidence>
<dbReference type="InterPro" id="IPR038385">
    <property type="entry name" value="Sua5/YwlC_C"/>
</dbReference>
<feature type="binding site" evidence="14">
    <location>
        <position position="91"/>
    </location>
    <ligand>
        <name>ATP</name>
        <dbReference type="ChEBI" id="CHEBI:30616"/>
    </ligand>
</feature>
<dbReference type="GO" id="GO:0003725">
    <property type="term" value="F:double-stranded RNA binding"/>
    <property type="evidence" value="ECO:0007669"/>
    <property type="project" value="UniProtKB-UniRule"/>
</dbReference>
<comment type="function">
    <text evidence="13">Required for the formation of a threonylcarbamoyl group on adenosine at position 37 (t(6)A37) in tRNAs that read codons beginning with adenine.</text>
</comment>
<dbReference type="GO" id="GO:0006450">
    <property type="term" value="P:regulation of translational fidelity"/>
    <property type="evidence" value="ECO:0007669"/>
    <property type="project" value="TreeGrafter"/>
</dbReference>
<sequence>MLLMVSKSLSFTPLIRPLRPLLRPTASCTLSSLSSSSSPKPTLLPPTPENIRRCIRRLEEGGIVALPTETVYGLASTLTPSAKKIFTLKSRPLTSPLIVHVSSLSQSLPYINCPPPVLSTFTSLTTKFWPGPLTVILPSSPLVPSYINAGTKTVALRCPNNDLTLEILKERPLCMPSANKYGHISPTSSEHVMSEFEEDDVWVLEGGEGEVGIESTVVKVGEGGIELLRPGRITATEIRECLSSSSSPSLPVTSYVPQILSPTSSSNGSPGQNLKHYSPNLPCYIIKDVSSVSSDSVYITREDAGGKWNIIVGKERGEWERKLYGALREAENIQGAKRIFIEEVPHSEEYDGVRDRVFRAAEGKYYP</sequence>
<proteinExistence type="inferred from homology"/>
<evidence type="ECO:0000259" key="15">
    <source>
        <dbReference type="PROSITE" id="PS51163"/>
    </source>
</evidence>
<keyword evidence="10 13" id="KW-0067">ATP-binding</keyword>
<evidence type="ECO:0000256" key="13">
    <source>
        <dbReference type="PIRNR" id="PIRNR004930"/>
    </source>
</evidence>
<feature type="domain" description="YrdC-like" evidence="15">
    <location>
        <begin position="48"/>
        <end position="233"/>
    </location>
</feature>
<dbReference type="Pfam" id="PF03481">
    <property type="entry name" value="Sua5_C"/>
    <property type="match status" value="1"/>
</dbReference>
<feature type="binding site" evidence="14">
    <location>
        <position position="70"/>
    </location>
    <ligand>
        <name>L-threonine</name>
        <dbReference type="ChEBI" id="CHEBI:57926"/>
    </ligand>
</feature>
<dbReference type="GO" id="GO:0005737">
    <property type="term" value="C:cytoplasm"/>
    <property type="evidence" value="ECO:0007669"/>
    <property type="project" value="UniProtKB-SubCell"/>
</dbReference>
<keyword evidence="8 13" id="KW-0548">Nucleotidyltransferase</keyword>
<dbReference type="GO" id="GO:0005524">
    <property type="term" value="F:ATP binding"/>
    <property type="evidence" value="ECO:0007669"/>
    <property type="project" value="UniProtKB-UniRule"/>
</dbReference>
<evidence type="ECO:0000256" key="6">
    <source>
        <dbReference type="ARBA" id="ARBA00022679"/>
    </source>
</evidence>
<feature type="binding site" evidence="14">
    <location>
        <position position="100"/>
    </location>
    <ligand>
        <name>L-threonine</name>
        <dbReference type="ChEBI" id="CHEBI:57926"/>
    </ligand>
</feature>
<dbReference type="EC" id="2.7.7.87" evidence="3 13"/>
<dbReference type="Proteomes" id="UP001165085">
    <property type="component" value="Unassembled WGS sequence"/>
</dbReference>
<feature type="binding site" evidence="14">
    <location>
        <position position="157"/>
    </location>
    <ligand>
        <name>L-threonine</name>
        <dbReference type="ChEBI" id="CHEBI:57926"/>
    </ligand>
</feature>
<evidence type="ECO:0000256" key="8">
    <source>
        <dbReference type="ARBA" id="ARBA00022695"/>
    </source>
</evidence>
<feature type="binding site" evidence="14">
    <location>
        <position position="153"/>
    </location>
    <ligand>
        <name>ATP</name>
        <dbReference type="ChEBI" id="CHEBI:30616"/>
    </ligand>
</feature>
<dbReference type="PANTHER" id="PTHR17490">
    <property type="entry name" value="SUA5"/>
    <property type="match status" value="1"/>
</dbReference>
<dbReference type="InterPro" id="IPR017945">
    <property type="entry name" value="DHBP_synth_RibB-like_a/b_dom"/>
</dbReference>
<name>A0A9W6ZX95_9STRA</name>
<dbReference type="InterPro" id="IPR010923">
    <property type="entry name" value="T(6)A37_SUA5"/>
</dbReference>
<dbReference type="NCBIfam" id="TIGR00057">
    <property type="entry name" value="L-threonylcarbamoyladenylate synthase"/>
    <property type="match status" value="1"/>
</dbReference>
<evidence type="ECO:0000313" key="17">
    <source>
        <dbReference type="Proteomes" id="UP001165085"/>
    </source>
</evidence>
<feature type="binding site" evidence="14">
    <location>
        <position position="177"/>
    </location>
    <ligand>
        <name>ATP</name>
        <dbReference type="ChEBI" id="CHEBI:30616"/>
    </ligand>
</feature>
<evidence type="ECO:0000256" key="3">
    <source>
        <dbReference type="ARBA" id="ARBA00012584"/>
    </source>
</evidence>
<keyword evidence="7 13" id="KW-0819">tRNA processing</keyword>
<dbReference type="InterPro" id="IPR006070">
    <property type="entry name" value="Sua5-like_dom"/>
</dbReference>
<dbReference type="OrthoDB" id="412787at2759"/>
<evidence type="ECO:0000256" key="5">
    <source>
        <dbReference type="ARBA" id="ARBA00022490"/>
    </source>
</evidence>
<evidence type="ECO:0000256" key="7">
    <source>
        <dbReference type="ARBA" id="ARBA00022694"/>
    </source>
</evidence>
<dbReference type="InterPro" id="IPR005145">
    <property type="entry name" value="Sua5_C"/>
</dbReference>
<accession>A0A9W6ZX95</accession>
<dbReference type="GO" id="GO:0000049">
    <property type="term" value="F:tRNA binding"/>
    <property type="evidence" value="ECO:0007669"/>
    <property type="project" value="TreeGrafter"/>
</dbReference>
<protein>
    <recommendedName>
        <fullName evidence="4 13">Threonylcarbamoyl-AMP synthase</fullName>
        <shortName evidence="13">TC-AMP synthase</shortName>
        <ecNumber evidence="3 13">2.7.7.87</ecNumber>
    </recommendedName>
    <alternativeName>
        <fullName evidence="11 13">L-threonylcarbamoyladenylate synthase</fullName>
    </alternativeName>
</protein>
<comment type="similarity">
    <text evidence="2 13">Belongs to the SUA5 family.</text>
</comment>
<dbReference type="InterPro" id="IPR050156">
    <property type="entry name" value="TC-AMP_synthase_SUA5"/>
</dbReference>
<evidence type="ECO:0000256" key="10">
    <source>
        <dbReference type="ARBA" id="ARBA00022840"/>
    </source>
</evidence>
<gene>
    <name evidence="16" type="ORF">TrST_g4521</name>
</gene>
<dbReference type="PANTHER" id="PTHR17490:SF16">
    <property type="entry name" value="THREONYLCARBAMOYL-AMP SYNTHASE"/>
    <property type="match status" value="1"/>
</dbReference>
<organism evidence="16 17">
    <name type="scientific">Triparma strigata</name>
    <dbReference type="NCBI Taxonomy" id="1606541"/>
    <lineage>
        <taxon>Eukaryota</taxon>
        <taxon>Sar</taxon>
        <taxon>Stramenopiles</taxon>
        <taxon>Ochrophyta</taxon>
        <taxon>Bolidophyceae</taxon>
        <taxon>Parmales</taxon>
        <taxon>Triparmaceae</taxon>
        <taxon>Triparma</taxon>
    </lineage>
</organism>
<evidence type="ECO:0000256" key="2">
    <source>
        <dbReference type="ARBA" id="ARBA00007663"/>
    </source>
</evidence>
<reference evidence="17" key="1">
    <citation type="journal article" date="2023" name="Commun. Biol.">
        <title>Genome analysis of Parmales, the sister group of diatoms, reveals the evolutionary specialization of diatoms from phago-mixotrophs to photoautotrophs.</title>
        <authorList>
            <person name="Ban H."/>
            <person name="Sato S."/>
            <person name="Yoshikawa S."/>
            <person name="Yamada K."/>
            <person name="Nakamura Y."/>
            <person name="Ichinomiya M."/>
            <person name="Sato N."/>
            <person name="Blanc-Mathieu R."/>
            <person name="Endo H."/>
            <person name="Kuwata A."/>
            <person name="Ogata H."/>
        </authorList>
    </citation>
    <scope>NUCLEOTIDE SEQUENCE [LARGE SCALE GENOMIC DNA]</scope>
    <source>
        <strain evidence="17">NIES 3701</strain>
    </source>
</reference>
<evidence type="ECO:0000256" key="1">
    <source>
        <dbReference type="ARBA" id="ARBA00004496"/>
    </source>
</evidence>
<dbReference type="PIRSF" id="PIRSF004930">
    <property type="entry name" value="Tln_factor_SUA5"/>
    <property type="match status" value="1"/>
</dbReference>
<keyword evidence="6 13" id="KW-0808">Transferase</keyword>
<evidence type="ECO:0000256" key="12">
    <source>
        <dbReference type="ARBA" id="ARBA00048366"/>
    </source>
</evidence>
<keyword evidence="5 13" id="KW-0963">Cytoplasm</keyword>
<dbReference type="Pfam" id="PF01300">
    <property type="entry name" value="Sua5_yciO_yrdC"/>
    <property type="match status" value="1"/>
</dbReference>
<evidence type="ECO:0000256" key="14">
    <source>
        <dbReference type="PIRSR" id="PIRSR004930-1"/>
    </source>
</evidence>
<feature type="binding site" evidence="14">
    <location>
        <position position="215"/>
    </location>
    <ligand>
        <name>L-threonine</name>
        <dbReference type="ChEBI" id="CHEBI:57926"/>
    </ligand>
</feature>
<dbReference type="SUPFAM" id="SSF55821">
    <property type="entry name" value="YrdC/RibB"/>
    <property type="match status" value="1"/>
</dbReference>
<feature type="binding site" evidence="14">
    <location>
        <position position="185"/>
    </location>
    <ligand>
        <name>ATP</name>
        <dbReference type="ChEBI" id="CHEBI:30616"/>
    </ligand>
</feature>
<comment type="caution">
    <text evidence="16">The sequence shown here is derived from an EMBL/GenBank/DDBJ whole genome shotgun (WGS) entry which is preliminary data.</text>
</comment>